<feature type="transmembrane region" description="Helical" evidence="14">
    <location>
        <begin position="1423"/>
        <end position="1442"/>
    </location>
</feature>
<dbReference type="GO" id="GO:0000290">
    <property type="term" value="P:deadenylation-dependent decapping of nuclear-transcribed mRNA"/>
    <property type="evidence" value="ECO:0007669"/>
    <property type="project" value="InterPro"/>
</dbReference>
<dbReference type="GO" id="GO:0000932">
    <property type="term" value="C:P-body"/>
    <property type="evidence" value="ECO:0007669"/>
    <property type="project" value="TreeGrafter"/>
</dbReference>
<dbReference type="GO" id="GO:0046872">
    <property type="term" value="F:metal ion binding"/>
    <property type="evidence" value="ECO:0007669"/>
    <property type="project" value="UniProtKB-KW"/>
</dbReference>
<dbReference type="GO" id="GO:0016020">
    <property type="term" value="C:membrane"/>
    <property type="evidence" value="ECO:0007669"/>
    <property type="project" value="UniProtKB-SubCell"/>
</dbReference>
<dbReference type="EMBL" id="JAHKSW010000013">
    <property type="protein sequence ID" value="KAG7325426.1"/>
    <property type="molecule type" value="Genomic_DNA"/>
</dbReference>
<sequence>MSDSENPEEKGETVPEASWPENGDQWSDREDGGELEESGLIQEMVEEDEEIDLYNEETFGLDLNAEELEADPVDLLLMEGNQPPSPHPPSPRKPSPPRPKAEIGPQAPARLHEKFRSRRERVGKGQLLDDPAVMRTVEGPPSLKSLDSAIVDCRCSSGWGDLNANMWMMSPYGPTRQTPLLQDKAIVRVIDRSSCGRMPFTSPTLRSPLQRAVPQQVPVCPVMPRSPLPPQSPFAIKQRYNQPGIYLSPSTPRFHSPKMMPLQFGPNSPRPGPCFSPLPSPLPQRFRFPVLATQLHPQHKRLLSQRPQGFRRKPKDWDHYAELMSGKEKEWIIKLQMIQLQSENPHQDDYYYQEYYRRMEAKLAEEEMLGDRSKREPPKLTTPYVNKTVSYTPVVHIEGSLGQVAVSTCYSPRRAIDAVHAHTVEEQKDIRQQRLEVLNTIEKCYIILLGVEEAERMKASVSDDEERQRRIKTIQRGVEKISSQLRNPSSLEPTEEFLPCLLVSKGKKLLARLLPFLSHDASLQVLRAITTHLPALMNRDVDEALHVLYPSLRAVISTLTFTQLVSILQDFTTALPDSKDSRLSLACQNKFGLSLLYALLSQGERLLTSDVPMEPSIGDFETWTDTVFHVARQLSRSSLIEPLCMPSNLLTLFCRYLDKRTVQQLKNNMESSTGYVAVGYIPQNRGQMLMPSKGYNLGAQNANAYQPNTKAQGYGPSPGQGVKPNGYGASPFTSNGQQAKPNPNGYGATKGPKAGYGGYPNAGGFKGPKPGYGGYPNGAAKAPKPGYGVGVANKGASNGQGAKPNGYGPVTDSNEKGPKVQSLSPEALSLPSVTGYTKGIIQPAESQPIIPTALPPTMGMALPVTSWKGPKPQVPVVPQGYPSKPIVQVKSPVIPQNKAYNPGQYIPQEALIPELAPLIPQGKGPKPAVQPASEIPQGNPQKPVAPALLPFAEQGKAPKPIIQVPQPVTLHPGVSQGQKPTASVLLPMFRQTKGPKPVAPLPEIPQMKDTKPATPQTAGPPLALVPTPAVPQMKGPKVANPGYGPEPWYPNNGGAKASKPGLGYGPKTKQPGYVNPGPGYGYGNGAAAGLGEVMKGKPGNPYATQPYGAKAAGNYNPPEFNANPKSAAKYMMGGSPYSAGASDPKASGKYGPYSGQQLGLPAVAGNSGKYGQSFGPYAPESISVGADAKSSGKYASQYEAPGIDGVKSVDQFGDGEVQPELIAPLVDGVGEAVSLPAASTDGPFTGSATSLGNPGYSPVETPTEAETPQHIPLQQNLKGPQLSQAWTGGEEQKHNLKGFFGNRYNGVPFVCFLLLLPLSIPWSEVDDQWLCFVHYLACLSPTIGSVLYHIFMNHEGGARVYDALLCFDMFGVCLVNTLGALPIVHITLLCRPWARHAAMFGYVLFSCRGVRDALTAQSGARRLQSFAFQALFRAFLFFLRWFKLGTGNPESLHLYVIMDVLALMGGLVNVLRVPERFSPGTFDYWFNSHQIMHIAVILAIMYLHWGTMEDLAWLKGYQCPPK</sequence>
<organism evidence="16 17">
    <name type="scientific">Hemibagrus wyckioides</name>
    <dbReference type="NCBI Taxonomy" id="337641"/>
    <lineage>
        <taxon>Eukaryota</taxon>
        <taxon>Metazoa</taxon>
        <taxon>Chordata</taxon>
        <taxon>Craniata</taxon>
        <taxon>Vertebrata</taxon>
        <taxon>Euteleostomi</taxon>
        <taxon>Actinopterygii</taxon>
        <taxon>Neopterygii</taxon>
        <taxon>Teleostei</taxon>
        <taxon>Ostariophysi</taxon>
        <taxon>Siluriformes</taxon>
        <taxon>Bagridae</taxon>
        <taxon>Hemibagrus</taxon>
    </lineage>
</organism>
<keyword evidence="12" id="KW-0862">Zinc</keyword>
<feature type="region of interest" description="Disordered" evidence="13">
    <location>
        <begin position="793"/>
        <end position="824"/>
    </location>
</feature>
<comment type="similarity">
    <text evidence="5">Belongs to the PAT1 family.</text>
</comment>
<dbReference type="InterPro" id="IPR004254">
    <property type="entry name" value="AdipoR/HlyIII-related"/>
</dbReference>
<evidence type="ECO:0000256" key="3">
    <source>
        <dbReference type="ARBA" id="ARBA00004496"/>
    </source>
</evidence>
<feature type="transmembrane region" description="Helical" evidence="14">
    <location>
        <begin position="1484"/>
        <end position="1505"/>
    </location>
</feature>
<comment type="subcellular location">
    <subcellularLocation>
        <location evidence="3">Cytoplasm</location>
    </subcellularLocation>
    <subcellularLocation>
        <location evidence="2">Membrane</location>
        <topology evidence="2">Multi-pass membrane protein</topology>
    </subcellularLocation>
    <subcellularLocation>
        <location evidence="1">Nucleus</location>
    </subcellularLocation>
</comment>
<feature type="compositionally biased region" description="Pro residues" evidence="13">
    <location>
        <begin position="83"/>
        <end position="98"/>
    </location>
</feature>
<feature type="transmembrane region" description="Helical" evidence="14">
    <location>
        <begin position="1454"/>
        <end position="1472"/>
    </location>
</feature>
<comment type="similarity">
    <text evidence="4">Belongs to the ADIPOR family.</text>
</comment>
<evidence type="ECO:0000256" key="5">
    <source>
        <dbReference type="ARBA" id="ARBA00009138"/>
    </source>
</evidence>
<feature type="binding site" evidence="12">
    <location>
        <position position="1493"/>
    </location>
    <ligand>
        <name>Zn(2+)</name>
        <dbReference type="ChEBI" id="CHEBI:29105"/>
    </ligand>
</feature>
<feature type="compositionally biased region" description="Polar residues" evidence="13">
    <location>
        <begin position="731"/>
        <end position="741"/>
    </location>
</feature>
<evidence type="ECO:0000256" key="6">
    <source>
        <dbReference type="ARBA" id="ARBA00022490"/>
    </source>
</evidence>
<feature type="domain" description="mRNA decay factor PAT1" evidence="15">
    <location>
        <begin position="396"/>
        <end position="536"/>
    </location>
</feature>
<evidence type="ECO:0000256" key="1">
    <source>
        <dbReference type="ARBA" id="ARBA00004123"/>
    </source>
</evidence>
<comment type="caution">
    <text evidence="16">The sequence shown here is derived from an EMBL/GenBank/DDBJ whole genome shotgun (WGS) entry which is preliminary data.</text>
</comment>
<feature type="binding site" evidence="12">
    <location>
        <position position="1349"/>
    </location>
    <ligand>
        <name>Zn(2+)</name>
        <dbReference type="ChEBI" id="CHEBI:29105"/>
    </ligand>
</feature>
<evidence type="ECO:0000256" key="11">
    <source>
        <dbReference type="ARBA" id="ARBA00023242"/>
    </source>
</evidence>
<evidence type="ECO:0000313" key="17">
    <source>
        <dbReference type="Proteomes" id="UP000824219"/>
    </source>
</evidence>
<dbReference type="PANTHER" id="PTHR21551">
    <property type="entry name" value="TOPOISOMERASE II-ASSOCIATED PROTEIN PAT1"/>
    <property type="match status" value="1"/>
</dbReference>
<protein>
    <recommendedName>
        <fullName evidence="15">mRNA decay factor PAT1 domain-containing protein</fullName>
    </recommendedName>
</protein>
<evidence type="ECO:0000256" key="9">
    <source>
        <dbReference type="ARBA" id="ARBA00022989"/>
    </source>
</evidence>
<dbReference type="GO" id="GO:0005634">
    <property type="term" value="C:nucleus"/>
    <property type="evidence" value="ECO:0007669"/>
    <property type="project" value="UniProtKB-SubCell"/>
</dbReference>
<keyword evidence="8" id="KW-0694">RNA-binding</keyword>
<keyword evidence="9 14" id="KW-1133">Transmembrane helix</keyword>
<keyword evidence="6" id="KW-0963">Cytoplasm</keyword>
<evidence type="ECO:0000256" key="2">
    <source>
        <dbReference type="ARBA" id="ARBA00004141"/>
    </source>
</evidence>
<feature type="region of interest" description="Disordered" evidence="13">
    <location>
        <begin position="714"/>
        <end position="751"/>
    </location>
</feature>
<feature type="region of interest" description="Disordered" evidence="13">
    <location>
        <begin position="62"/>
        <end position="141"/>
    </location>
</feature>
<dbReference type="InterPro" id="IPR039900">
    <property type="entry name" value="Pat1-like"/>
</dbReference>
<evidence type="ECO:0000256" key="7">
    <source>
        <dbReference type="ARBA" id="ARBA00022692"/>
    </source>
</evidence>
<feature type="region of interest" description="Disordered" evidence="13">
    <location>
        <begin position="997"/>
        <end position="1018"/>
    </location>
</feature>
<dbReference type="Pfam" id="PF09770">
    <property type="entry name" value="PAT1"/>
    <property type="match status" value="1"/>
</dbReference>
<gene>
    <name evidence="16" type="ORF">KOW79_011742</name>
</gene>
<evidence type="ECO:0000256" key="14">
    <source>
        <dbReference type="SAM" id="Phobius"/>
    </source>
</evidence>
<keyword evidence="12" id="KW-0479">Metal-binding</keyword>
<dbReference type="Proteomes" id="UP000824219">
    <property type="component" value="Linkage Group LG13"/>
</dbReference>
<dbReference type="PANTHER" id="PTHR21551:SF3">
    <property type="entry name" value="PROTEIN PAT1 HOMOLOG 2"/>
    <property type="match status" value="1"/>
</dbReference>
<evidence type="ECO:0000313" key="16">
    <source>
        <dbReference type="EMBL" id="KAG7325426.1"/>
    </source>
</evidence>
<accession>A0A9D3NMS4</accession>
<keyword evidence="11" id="KW-0539">Nucleus</keyword>
<keyword evidence="7 14" id="KW-0812">Transmembrane</keyword>
<name>A0A9D3NMS4_9TELE</name>
<feature type="transmembrane region" description="Helical" evidence="14">
    <location>
        <begin position="1332"/>
        <end position="1351"/>
    </location>
</feature>
<dbReference type="OrthoDB" id="8251691at2759"/>
<evidence type="ECO:0000259" key="15">
    <source>
        <dbReference type="Pfam" id="PF09770"/>
    </source>
</evidence>
<dbReference type="GO" id="GO:0003723">
    <property type="term" value="F:RNA binding"/>
    <property type="evidence" value="ECO:0007669"/>
    <property type="project" value="UniProtKB-KW"/>
</dbReference>
<keyword evidence="10 14" id="KW-0472">Membrane</keyword>
<dbReference type="GO" id="GO:0033962">
    <property type="term" value="P:P-body assembly"/>
    <property type="evidence" value="ECO:0007669"/>
    <property type="project" value="TreeGrafter"/>
</dbReference>
<evidence type="ECO:0000256" key="4">
    <source>
        <dbReference type="ARBA" id="ARBA00007018"/>
    </source>
</evidence>
<dbReference type="InterPro" id="IPR019167">
    <property type="entry name" value="PAT1_dom"/>
</dbReference>
<reference evidence="16 17" key="1">
    <citation type="submission" date="2021-06" db="EMBL/GenBank/DDBJ databases">
        <title>Chromosome-level genome assembly of the red-tail catfish (Hemibagrus wyckioides).</title>
        <authorList>
            <person name="Shao F."/>
        </authorList>
    </citation>
    <scope>NUCLEOTIDE SEQUENCE [LARGE SCALE GENOMIC DNA]</scope>
    <source>
        <strain evidence="16">EC202008001</strain>
        <tissue evidence="16">Blood</tissue>
    </source>
</reference>
<feature type="binding site" evidence="12">
    <location>
        <position position="1489"/>
    </location>
    <ligand>
        <name>Zn(2+)</name>
        <dbReference type="ChEBI" id="CHEBI:29105"/>
    </ligand>
</feature>
<proteinExistence type="inferred from homology"/>
<feature type="transmembrane region" description="Helical" evidence="14">
    <location>
        <begin position="1363"/>
        <end position="1387"/>
    </location>
</feature>
<feature type="region of interest" description="Disordered" evidence="13">
    <location>
        <begin position="1"/>
        <end position="41"/>
    </location>
</feature>
<evidence type="ECO:0000256" key="8">
    <source>
        <dbReference type="ARBA" id="ARBA00022884"/>
    </source>
</evidence>
<keyword evidence="17" id="KW-1185">Reference proteome</keyword>
<evidence type="ECO:0000256" key="10">
    <source>
        <dbReference type="ARBA" id="ARBA00023136"/>
    </source>
</evidence>
<dbReference type="Pfam" id="PF03006">
    <property type="entry name" value="HlyIII"/>
    <property type="match status" value="1"/>
</dbReference>
<evidence type="ECO:0000256" key="13">
    <source>
        <dbReference type="SAM" id="MobiDB-lite"/>
    </source>
</evidence>
<evidence type="ECO:0000256" key="12">
    <source>
        <dbReference type="PIRSR" id="PIRSR604254-1"/>
    </source>
</evidence>
<feature type="transmembrane region" description="Helical" evidence="14">
    <location>
        <begin position="1303"/>
        <end position="1320"/>
    </location>
</feature>